<evidence type="ECO:0000256" key="2">
    <source>
        <dbReference type="SAM" id="MobiDB-lite"/>
    </source>
</evidence>
<keyword evidence="1" id="KW-0175">Coiled coil</keyword>
<gene>
    <name evidence="3" type="ORF">CLODIP_2_CD01156</name>
</gene>
<comment type="caution">
    <text evidence="3">The sequence shown here is derived from an EMBL/GenBank/DDBJ whole genome shotgun (WGS) entry which is preliminary data.</text>
</comment>
<evidence type="ECO:0008006" key="5">
    <source>
        <dbReference type="Google" id="ProtNLM"/>
    </source>
</evidence>
<dbReference type="AlphaFoldDB" id="A0A8S1CGS1"/>
<proteinExistence type="predicted"/>
<feature type="region of interest" description="Disordered" evidence="2">
    <location>
        <begin position="416"/>
        <end position="517"/>
    </location>
</feature>
<reference evidence="3 4" key="1">
    <citation type="submission" date="2020-04" db="EMBL/GenBank/DDBJ databases">
        <authorList>
            <person name="Alioto T."/>
            <person name="Alioto T."/>
            <person name="Gomez Garrido J."/>
        </authorList>
    </citation>
    <scope>NUCLEOTIDE SEQUENCE [LARGE SCALE GENOMIC DNA]</scope>
</reference>
<dbReference type="OrthoDB" id="10030336at2759"/>
<organism evidence="3 4">
    <name type="scientific">Cloeon dipterum</name>
    <dbReference type="NCBI Taxonomy" id="197152"/>
    <lineage>
        <taxon>Eukaryota</taxon>
        <taxon>Metazoa</taxon>
        <taxon>Ecdysozoa</taxon>
        <taxon>Arthropoda</taxon>
        <taxon>Hexapoda</taxon>
        <taxon>Insecta</taxon>
        <taxon>Pterygota</taxon>
        <taxon>Palaeoptera</taxon>
        <taxon>Ephemeroptera</taxon>
        <taxon>Pisciforma</taxon>
        <taxon>Baetidae</taxon>
        <taxon>Cloeon</taxon>
    </lineage>
</organism>
<dbReference type="InterPro" id="IPR011993">
    <property type="entry name" value="PH-like_dom_sf"/>
</dbReference>
<feature type="region of interest" description="Disordered" evidence="2">
    <location>
        <begin position="171"/>
        <end position="197"/>
    </location>
</feature>
<feature type="compositionally biased region" description="Low complexity" evidence="2">
    <location>
        <begin position="451"/>
        <end position="479"/>
    </location>
</feature>
<dbReference type="EMBL" id="CADEPI010000031">
    <property type="protein sequence ID" value="CAB3367586.1"/>
    <property type="molecule type" value="Genomic_DNA"/>
</dbReference>
<feature type="compositionally biased region" description="Low complexity" evidence="2">
    <location>
        <begin position="498"/>
        <end position="508"/>
    </location>
</feature>
<feature type="region of interest" description="Disordered" evidence="2">
    <location>
        <begin position="1"/>
        <end position="27"/>
    </location>
</feature>
<feature type="coiled-coil region" evidence="1">
    <location>
        <begin position="237"/>
        <end position="268"/>
    </location>
</feature>
<keyword evidence="4" id="KW-1185">Reference proteome</keyword>
<dbReference type="Gene3D" id="2.30.29.30">
    <property type="entry name" value="Pleckstrin-homology domain (PH domain)/Phosphotyrosine-binding domain (PTB)"/>
    <property type="match status" value="1"/>
</dbReference>
<evidence type="ECO:0000256" key="1">
    <source>
        <dbReference type="SAM" id="Coils"/>
    </source>
</evidence>
<dbReference type="InterPro" id="IPR051133">
    <property type="entry name" value="Adapter_Engulfment-Domain"/>
</dbReference>
<dbReference type="GO" id="GO:0050998">
    <property type="term" value="F:nitric-oxide synthase binding"/>
    <property type="evidence" value="ECO:0007669"/>
    <property type="project" value="TreeGrafter"/>
</dbReference>
<feature type="compositionally biased region" description="Low complexity" evidence="2">
    <location>
        <begin position="180"/>
        <end position="197"/>
    </location>
</feature>
<name>A0A8S1CGS1_9INSE</name>
<protein>
    <recommendedName>
        <fullName evidence="5">Capon-like protein</fullName>
    </recommendedName>
</protein>
<dbReference type="PANTHER" id="PTHR11232">
    <property type="entry name" value="PHOSPHOTYROSINE INTERACTION DOMAIN-CONTAINING FAMILY MEMBER"/>
    <property type="match status" value="1"/>
</dbReference>
<dbReference type="PANTHER" id="PTHR11232:SF17">
    <property type="entry name" value="CAPON-LIKE PROTEIN"/>
    <property type="match status" value="1"/>
</dbReference>
<accession>A0A8S1CGS1</accession>
<sequence>MLKGKEDAATRSTISADKPDKPRKKLSFREPEIVGHIRKRFAQNQQNALHQQQQQQAPMVVERNNNRVFGRATLHPVGEVGEDAELESQAMRIVRTVGQAFEVCHKLSLNGPPKEEEQDAEDQLISIDNASDRDSTDTSLDKALAKDVPNLIGDPVSCDTLAADSGVLTQLMDSPSDSAPTLSPSVVTSPQTPPALLALQQPPTAGLRLDLAPQTNSSNGNNRRSATISANGEESLGMAAQHELQLLREQLEQQNQQTQAAVAQVHLLRDQLAAETAARLEAQSRTHQLLVHNKELLEHIQMLVVHLQEMERQQQQIGVSQQQQQQTQITPSSPRVTMVPQMAVLCEPQTPTLAPVYLPHDLQEALLGQRTPHPQTNPIYSPYQSADLVQRLQALYRPSAQQQPAPAPAYYQTAPTTFRTSPYSGSPVMQHRLLSYPPPENSPSALIQTEQPQFTSRPRSSRRPQPAAAAAAQGAPNPSKTRPDQHSRHASASNPCRAADAVHQAAVAGWHTHNHRP</sequence>
<evidence type="ECO:0000313" key="4">
    <source>
        <dbReference type="Proteomes" id="UP000494165"/>
    </source>
</evidence>
<dbReference type="Proteomes" id="UP000494165">
    <property type="component" value="Unassembled WGS sequence"/>
</dbReference>
<evidence type="ECO:0000313" key="3">
    <source>
        <dbReference type="EMBL" id="CAB3367586.1"/>
    </source>
</evidence>